<dbReference type="EMBL" id="FMPI01000016">
    <property type="protein sequence ID" value="SCT25336.1"/>
    <property type="molecule type" value="Genomic_DNA"/>
</dbReference>
<reference evidence="2 4" key="2">
    <citation type="submission" date="2016-09" db="EMBL/GenBank/DDBJ databases">
        <authorList>
            <consortium name="Pathogen Informatics"/>
        </authorList>
    </citation>
    <scope>NUCLEOTIDE SEQUENCE [LARGE SCALE GENOMIC DNA]</scope>
    <source>
        <strain evidence="2 4">82B</strain>
    </source>
</reference>
<name>A0A1D4PQU5_9STAP</name>
<reference evidence="1 3" key="1">
    <citation type="submission" date="2016-09" db="EMBL/GenBank/DDBJ databases">
        <authorList>
            <consortium name="Pathogen Informatics"/>
            <person name="Sun Q."/>
            <person name="Inoue M."/>
        </authorList>
    </citation>
    <scope>NUCLEOTIDE SEQUENCE [LARGE SCALE GENOMIC DNA]</scope>
    <source>
        <strain evidence="1 3">82C</strain>
    </source>
</reference>
<dbReference type="Proteomes" id="UP000095412">
    <property type="component" value="Unassembled WGS sequence"/>
</dbReference>
<dbReference type="EMBL" id="FMPG01000012">
    <property type="protein sequence ID" value="SCT32047.1"/>
    <property type="molecule type" value="Genomic_DNA"/>
</dbReference>
<evidence type="ECO:0000313" key="3">
    <source>
        <dbReference type="Proteomes" id="UP000095412"/>
    </source>
</evidence>
<proteinExistence type="predicted"/>
<organism evidence="2 4">
    <name type="scientific">Staphylococcus caeli</name>
    <dbReference type="NCBI Taxonomy" id="2201815"/>
    <lineage>
        <taxon>Bacteria</taxon>
        <taxon>Bacillati</taxon>
        <taxon>Bacillota</taxon>
        <taxon>Bacilli</taxon>
        <taxon>Bacillales</taxon>
        <taxon>Staphylococcaceae</taxon>
        <taxon>Staphylococcus</taxon>
    </lineage>
</organism>
<accession>A0A1D4PQU5</accession>
<sequence length="40" mass="4440">MDIIGKIISFVMSTISNFTGSGSLIEDIKNAFNENFKKDN</sequence>
<evidence type="ECO:0000313" key="4">
    <source>
        <dbReference type="Proteomes" id="UP000095768"/>
    </source>
</evidence>
<dbReference type="AlphaFoldDB" id="A0A1D4PQU5"/>
<dbReference type="Proteomes" id="UP000095768">
    <property type="component" value="Unassembled WGS sequence"/>
</dbReference>
<protein>
    <submittedName>
        <fullName evidence="2">Uncharacterized protein</fullName>
    </submittedName>
</protein>
<gene>
    <name evidence="2" type="ORF">SAMEA2297795_02251</name>
    <name evidence="1" type="ORF">SAMEA2297796_02034</name>
</gene>
<keyword evidence="3" id="KW-1185">Reference proteome</keyword>
<evidence type="ECO:0000313" key="2">
    <source>
        <dbReference type="EMBL" id="SCT32047.1"/>
    </source>
</evidence>
<evidence type="ECO:0000313" key="1">
    <source>
        <dbReference type="EMBL" id="SCT25336.1"/>
    </source>
</evidence>
<dbReference type="RefSeq" id="WP_258953795.1">
    <property type="nucleotide sequence ID" value="NZ_FMPG01000012.1"/>
</dbReference>